<reference evidence="2" key="1">
    <citation type="submission" date="2016-05" db="EMBL/GenBank/DDBJ databases">
        <authorList>
            <person name="Baek K."/>
            <person name="Yang S.-J."/>
        </authorList>
    </citation>
    <scope>NUCLEOTIDE SEQUENCE [LARGE SCALE GENOMIC DNA]</scope>
    <source>
        <strain evidence="2">ST58-10</strain>
    </source>
</reference>
<dbReference type="OrthoDB" id="266253at2"/>
<keyword evidence="2" id="KW-1185">Reference proteome</keyword>
<gene>
    <name evidence="1" type="ORF">A8C75_19985</name>
</gene>
<dbReference type="AlphaFoldDB" id="A0A1A9F480"/>
<dbReference type="RefSeq" id="WP_067386125.1">
    <property type="nucleotide sequence ID" value="NZ_CP015839.1"/>
</dbReference>
<name>A0A1A9F480_9GAMM</name>
<sequence length="95" mass="10950">MKDRLQQTDLSRWNRAGLSRLRYVDGNAITHLETLRQGLVQAFNSGAQAQWPELEIDASLSAANTENERLRQQYHGPRRDYLWRSCAPWPAPPTC</sequence>
<dbReference type="EMBL" id="CP015839">
    <property type="protein sequence ID" value="ANG64523.1"/>
    <property type="molecule type" value="Genomic_DNA"/>
</dbReference>
<evidence type="ECO:0000313" key="1">
    <source>
        <dbReference type="EMBL" id="ANG64523.1"/>
    </source>
</evidence>
<accession>A0A1A9F480</accession>
<proteinExistence type="predicted"/>
<organism evidence="1 2">
    <name type="scientific">Marinobacterium aestuarii</name>
    <dbReference type="NCBI Taxonomy" id="1821621"/>
    <lineage>
        <taxon>Bacteria</taxon>
        <taxon>Pseudomonadati</taxon>
        <taxon>Pseudomonadota</taxon>
        <taxon>Gammaproteobacteria</taxon>
        <taxon>Oceanospirillales</taxon>
        <taxon>Oceanospirillaceae</taxon>
        <taxon>Marinobacterium</taxon>
    </lineage>
</organism>
<dbReference type="STRING" id="1821621.A8C75_19985"/>
<evidence type="ECO:0000313" key="2">
    <source>
        <dbReference type="Proteomes" id="UP000078070"/>
    </source>
</evidence>
<dbReference type="KEGG" id="mars:A8C75_19985"/>
<reference evidence="1 2" key="2">
    <citation type="journal article" date="2018" name="Int. J. Syst. Evol. Microbiol.">
        <title>Marinobacterium aestuarii sp. nov., a benzene-degrading marine bacterium isolated from estuary sediment.</title>
        <authorList>
            <person name="Bae S.S."/>
            <person name="Jung J."/>
            <person name="Chung D."/>
            <person name="Baek K."/>
        </authorList>
    </citation>
    <scope>NUCLEOTIDE SEQUENCE [LARGE SCALE GENOMIC DNA]</scope>
    <source>
        <strain evidence="1 2">ST58-10</strain>
    </source>
</reference>
<protein>
    <submittedName>
        <fullName evidence="1">Uncharacterized protein</fullName>
    </submittedName>
</protein>
<dbReference type="Proteomes" id="UP000078070">
    <property type="component" value="Chromosome"/>
</dbReference>